<dbReference type="AlphaFoldDB" id="A0A919TQN3"/>
<feature type="domain" description="DUF5753" evidence="1">
    <location>
        <begin position="34"/>
        <end position="215"/>
    </location>
</feature>
<dbReference type="InterPro" id="IPR043917">
    <property type="entry name" value="DUF5753"/>
</dbReference>
<proteinExistence type="predicted"/>
<organism evidence="2 3">
    <name type="scientific">Paractinoplanes tereljensis</name>
    <dbReference type="NCBI Taxonomy" id="571912"/>
    <lineage>
        <taxon>Bacteria</taxon>
        <taxon>Bacillati</taxon>
        <taxon>Actinomycetota</taxon>
        <taxon>Actinomycetes</taxon>
        <taxon>Micromonosporales</taxon>
        <taxon>Micromonosporaceae</taxon>
        <taxon>Paractinoplanes</taxon>
    </lineage>
</organism>
<accession>A0A919TQN3</accession>
<evidence type="ECO:0000313" key="2">
    <source>
        <dbReference type="EMBL" id="GIF17600.1"/>
    </source>
</evidence>
<dbReference type="Proteomes" id="UP000623608">
    <property type="component" value="Unassembled WGS sequence"/>
</dbReference>
<protein>
    <recommendedName>
        <fullName evidence="1">DUF5753 domain-containing protein</fullName>
    </recommendedName>
</protein>
<name>A0A919TQN3_9ACTN</name>
<reference evidence="2" key="1">
    <citation type="submission" date="2021-01" db="EMBL/GenBank/DDBJ databases">
        <title>Whole genome shotgun sequence of Actinoplanes tereljensis NBRC 105297.</title>
        <authorList>
            <person name="Komaki H."/>
            <person name="Tamura T."/>
        </authorList>
    </citation>
    <scope>NUCLEOTIDE SEQUENCE</scope>
    <source>
        <strain evidence="2">NBRC 105297</strain>
    </source>
</reference>
<sequence>MQTAEGCRNYADLMRGPGMGSVEINDARGPEAFNQLMRLEQESTEIFQVQPNFLPGLLQVEGYAASMIGGIAQLAPGATELTERVGVRMQRARAFESRLKGTRPPRLWAVIDEAAVRRVVGGPAVMREQLDHLVAVSKLDTITLAIVPLGHGAYPGLTGSLEIHQVAEGPAAVFFEGVNGDEIDTDPELVRRHRETVESMLTSAVTGAEATALLESISGSLSS</sequence>
<evidence type="ECO:0000259" key="1">
    <source>
        <dbReference type="Pfam" id="PF19054"/>
    </source>
</evidence>
<dbReference type="EMBL" id="BOMY01000002">
    <property type="protein sequence ID" value="GIF17600.1"/>
    <property type="molecule type" value="Genomic_DNA"/>
</dbReference>
<evidence type="ECO:0000313" key="3">
    <source>
        <dbReference type="Proteomes" id="UP000623608"/>
    </source>
</evidence>
<comment type="caution">
    <text evidence="2">The sequence shown here is derived from an EMBL/GenBank/DDBJ whole genome shotgun (WGS) entry which is preliminary data.</text>
</comment>
<dbReference type="Pfam" id="PF19054">
    <property type="entry name" value="DUF5753"/>
    <property type="match status" value="1"/>
</dbReference>
<gene>
    <name evidence="2" type="ORF">Ate02nite_03300</name>
</gene>
<keyword evidence="3" id="KW-1185">Reference proteome</keyword>